<dbReference type="InterPro" id="IPR056774">
    <property type="entry name" value="FdhE_N"/>
</dbReference>
<dbReference type="SUPFAM" id="SSF144020">
    <property type="entry name" value="FdhE-like"/>
    <property type="match status" value="1"/>
</dbReference>
<evidence type="ECO:0000259" key="5">
    <source>
        <dbReference type="Pfam" id="PF24860"/>
    </source>
</evidence>
<evidence type="ECO:0000313" key="9">
    <source>
        <dbReference type="Proteomes" id="UP000520770"/>
    </source>
</evidence>
<dbReference type="GO" id="GO:0005829">
    <property type="term" value="C:cytosol"/>
    <property type="evidence" value="ECO:0007669"/>
    <property type="project" value="TreeGrafter"/>
</dbReference>
<sequence>MSVSSLHPDPSMIGGISKAPFALMPHPARLFKERATRFEVLAETSNLAPYLKFLAGIARIQADLVSELAPLEPIETGQVARAREGAMPPIDRSAMILSDDYRKTVRLFLDRAQALEMPAAAAEALKAVRSADDDTLAWMAENVITDSLPVESLAHHLYVAAATQVHAARLAATLDGKALVPVSVGVCPSCGGKPAGSMVIGVQGAEGARYACCSCCATMWNEVRVKCLACGSTKGVGYRAVEIDGGEDAVIKAETCDSCNSWSKILYQNKNPTLEVIADDVSSLGLDLLMKETDYRRAGFNPFLIGY</sequence>
<dbReference type="RefSeq" id="WP_183825881.1">
    <property type="nucleotide sequence ID" value="NZ_JACIGW010000004.1"/>
</dbReference>
<dbReference type="EMBL" id="JACIHM010000005">
    <property type="protein sequence ID" value="MBB4448019.1"/>
    <property type="molecule type" value="Genomic_DNA"/>
</dbReference>
<dbReference type="PANTHER" id="PTHR37689">
    <property type="entry name" value="PROTEIN FDHE"/>
    <property type="match status" value="1"/>
</dbReference>
<dbReference type="Gene3D" id="3.90.1670.10">
    <property type="entry name" value="FdhE-like domain"/>
    <property type="match status" value="1"/>
</dbReference>
<protein>
    <recommendedName>
        <fullName evidence="2">Protein FdhE homolog</fullName>
    </recommendedName>
</protein>
<organism evidence="7 10">
    <name type="scientific">Aliirhizobium cellulosilyticum</name>
    <dbReference type="NCBI Taxonomy" id="393664"/>
    <lineage>
        <taxon>Bacteria</taxon>
        <taxon>Pseudomonadati</taxon>
        <taxon>Pseudomonadota</taxon>
        <taxon>Alphaproteobacteria</taxon>
        <taxon>Hyphomicrobiales</taxon>
        <taxon>Rhizobiaceae</taxon>
        <taxon>Aliirhizobium</taxon>
    </lineage>
</organism>
<evidence type="ECO:0000313" key="11">
    <source>
        <dbReference type="Proteomes" id="UP000576087"/>
    </source>
</evidence>
<evidence type="ECO:0000313" key="6">
    <source>
        <dbReference type="EMBL" id="MBB4349865.1"/>
    </source>
</evidence>
<comment type="subcellular location">
    <subcellularLocation>
        <location evidence="2">Cytoplasm</location>
    </subcellularLocation>
</comment>
<dbReference type="NCBIfam" id="TIGR01562">
    <property type="entry name" value="FdhE"/>
    <property type="match status" value="1"/>
</dbReference>
<dbReference type="GO" id="GO:0008199">
    <property type="term" value="F:ferric iron binding"/>
    <property type="evidence" value="ECO:0007669"/>
    <property type="project" value="TreeGrafter"/>
</dbReference>
<evidence type="ECO:0000256" key="1">
    <source>
        <dbReference type="ARBA" id="ARBA00022490"/>
    </source>
</evidence>
<gene>
    <name evidence="2" type="primary">fdhE</name>
    <name evidence="7" type="ORF">GGE31_003570</name>
    <name evidence="6" type="ORF">GGE33_003628</name>
    <name evidence="8" type="ORF">GGE35_003854</name>
</gene>
<dbReference type="Pfam" id="PF24860">
    <property type="entry name" value="FdhE_C"/>
    <property type="match status" value="1"/>
</dbReference>
<comment type="caution">
    <text evidence="7">The sequence shown here is derived from an EMBL/GenBank/DDBJ whole genome shotgun (WGS) entry which is preliminary data.</text>
</comment>
<name>A0A7W6TGT9_9HYPH</name>
<feature type="domain" description="FdhE N-terminal" evidence="3">
    <location>
        <begin position="20"/>
        <end position="182"/>
    </location>
</feature>
<keyword evidence="10" id="KW-1185">Reference proteome</keyword>
<evidence type="ECO:0000313" key="8">
    <source>
        <dbReference type="EMBL" id="MBB4448019.1"/>
    </source>
</evidence>
<accession>A0A7W6TGT9</accession>
<evidence type="ECO:0000259" key="4">
    <source>
        <dbReference type="Pfam" id="PF24859"/>
    </source>
</evidence>
<evidence type="ECO:0000313" key="10">
    <source>
        <dbReference type="Proteomes" id="UP000524535"/>
    </source>
</evidence>
<dbReference type="EMBL" id="JACIGY010000005">
    <property type="protein sequence ID" value="MBB4413044.1"/>
    <property type="molecule type" value="Genomic_DNA"/>
</dbReference>
<dbReference type="InterPro" id="IPR024064">
    <property type="entry name" value="FdhE-like_sf"/>
</dbReference>
<reference evidence="9 10" key="1">
    <citation type="submission" date="2020-08" db="EMBL/GenBank/DDBJ databases">
        <title>Genomic Encyclopedia of Type Strains, Phase IV (KMG-V): Genome sequencing to study the core and pangenomes of soil and plant-associated prokaryotes.</title>
        <authorList>
            <person name="Whitman W."/>
        </authorList>
    </citation>
    <scope>NUCLEOTIDE SEQUENCE [LARGE SCALE GENOMIC DNA]</scope>
    <source>
        <strain evidence="7 10">SEMIA 444</strain>
        <strain evidence="6 9">SEMIA 448</strain>
        <strain evidence="8 11">SEMIA 452</strain>
    </source>
</reference>
<dbReference type="Proteomes" id="UP000524535">
    <property type="component" value="Unassembled WGS sequence"/>
</dbReference>
<dbReference type="InterPro" id="IPR056796">
    <property type="entry name" value="FdhE_C"/>
</dbReference>
<dbReference type="Pfam" id="PF04216">
    <property type="entry name" value="FdhE_N"/>
    <property type="match status" value="1"/>
</dbReference>
<comment type="function">
    <text evidence="2">Necessary for formate dehydrogenase activity.</text>
</comment>
<dbReference type="Proteomes" id="UP000520770">
    <property type="component" value="Unassembled WGS sequence"/>
</dbReference>
<comment type="similarity">
    <text evidence="2">Belongs to the FdhE family.</text>
</comment>
<dbReference type="InterPro" id="IPR006452">
    <property type="entry name" value="Formate_DH_accessory"/>
</dbReference>
<dbReference type="InterPro" id="IPR056797">
    <property type="entry name" value="FdhE_central"/>
</dbReference>
<dbReference type="HAMAP" id="MF_00611">
    <property type="entry name" value="FdeH"/>
    <property type="match status" value="1"/>
</dbReference>
<dbReference type="GO" id="GO:0051604">
    <property type="term" value="P:protein maturation"/>
    <property type="evidence" value="ECO:0007669"/>
    <property type="project" value="TreeGrafter"/>
</dbReference>
<evidence type="ECO:0000259" key="3">
    <source>
        <dbReference type="Pfam" id="PF04216"/>
    </source>
</evidence>
<proteinExistence type="inferred from homology"/>
<dbReference type="PIRSF" id="PIRSF018296">
    <property type="entry name" value="Format_dh_formtn"/>
    <property type="match status" value="1"/>
</dbReference>
<feature type="domain" description="FdhE C-terminal" evidence="5">
    <location>
        <begin position="225"/>
        <end position="304"/>
    </location>
</feature>
<dbReference type="CDD" id="cd16341">
    <property type="entry name" value="FdhE"/>
    <property type="match status" value="1"/>
</dbReference>
<dbReference type="AlphaFoldDB" id="A0A7W6TGT9"/>
<dbReference type="PANTHER" id="PTHR37689:SF1">
    <property type="entry name" value="PROTEIN FDHE"/>
    <property type="match status" value="1"/>
</dbReference>
<evidence type="ECO:0000313" key="7">
    <source>
        <dbReference type="EMBL" id="MBB4413044.1"/>
    </source>
</evidence>
<feature type="domain" description="FdhE central" evidence="4">
    <location>
        <begin position="186"/>
        <end position="224"/>
    </location>
</feature>
<dbReference type="Pfam" id="PF24859">
    <property type="entry name" value="FdhE_central"/>
    <property type="match status" value="1"/>
</dbReference>
<evidence type="ECO:0000256" key="2">
    <source>
        <dbReference type="HAMAP-Rule" id="MF_00611"/>
    </source>
</evidence>
<dbReference type="Proteomes" id="UP000576087">
    <property type="component" value="Unassembled WGS sequence"/>
</dbReference>
<keyword evidence="1 2" id="KW-0963">Cytoplasm</keyword>
<dbReference type="EMBL" id="JACIGW010000004">
    <property type="protein sequence ID" value="MBB4349865.1"/>
    <property type="molecule type" value="Genomic_DNA"/>
</dbReference>